<dbReference type="EMBL" id="JABANO010026267">
    <property type="protein sequence ID" value="KAF4718826.1"/>
    <property type="molecule type" value="Genomic_DNA"/>
</dbReference>
<dbReference type="Proteomes" id="UP000553632">
    <property type="component" value="Unassembled WGS sequence"/>
</dbReference>
<evidence type="ECO:0000256" key="2">
    <source>
        <dbReference type="SAM" id="MobiDB-lite"/>
    </source>
</evidence>
<proteinExistence type="predicted"/>
<accession>A0A7J6RFK7</accession>
<comment type="caution">
    <text evidence="3">The sequence shown here is derived from an EMBL/GenBank/DDBJ whole genome shotgun (WGS) entry which is preliminary data.</text>
</comment>
<evidence type="ECO:0000313" key="4">
    <source>
        <dbReference type="Proteomes" id="UP000553632"/>
    </source>
</evidence>
<feature type="coiled-coil region" evidence="1">
    <location>
        <begin position="55"/>
        <end position="93"/>
    </location>
</feature>
<name>A0A7J6RFK7_PEROL</name>
<dbReference type="AlphaFoldDB" id="A0A7J6RFK7"/>
<sequence length="367" mass="41797">MVIALHSTSPKRARGESVTEDRTDMMETEPSSHNEEDAQWHRLNNQLDAKLAQLSNKMEARVTKLSNRMDELSKEVEAEMAVLNNDVTKLKRRADASKNIRASEKSCSGKTSYEFSASNPSNGIYSFKWRQEGQVDIQLSWKLRQDSMFVYMLDSDSGSKESLSGPLKEMERIFSDVLPFPGLFNKIKEAFDSRMTEGKCIDLMLGVEFDRPASIPWSEGWVVSFIYGRITVAETNERRTAARIARREDRKAYPVKPTPTARLWTKPALLQSRATGFSRKSRALRAQSEDRVRQLDVCVKGFFRSNTLMATRTARGRYRDDHVVTANFQREVETIYIECGRVTNLRSQHFSGRRLSGTLVDPGLFGA</sequence>
<gene>
    <name evidence="3" type="ORF">FOZ63_004285</name>
</gene>
<feature type="region of interest" description="Disordered" evidence="2">
    <location>
        <begin position="1"/>
        <end position="37"/>
    </location>
</feature>
<feature type="compositionally biased region" description="Basic and acidic residues" evidence="2">
    <location>
        <begin position="13"/>
        <end position="37"/>
    </location>
</feature>
<evidence type="ECO:0000256" key="1">
    <source>
        <dbReference type="SAM" id="Coils"/>
    </source>
</evidence>
<feature type="compositionally biased region" description="Polar residues" evidence="2">
    <location>
        <begin position="1"/>
        <end position="10"/>
    </location>
</feature>
<reference evidence="3 4" key="1">
    <citation type="submission" date="2020-04" db="EMBL/GenBank/DDBJ databases">
        <title>Perkinsus olseni comparative genomics.</title>
        <authorList>
            <person name="Bogema D.R."/>
        </authorList>
    </citation>
    <scope>NUCLEOTIDE SEQUENCE [LARGE SCALE GENOMIC DNA]</scope>
    <source>
        <strain evidence="3 4">ATCC PRA-207</strain>
    </source>
</reference>
<protein>
    <submittedName>
        <fullName evidence="3">Uncharacterized protein</fullName>
    </submittedName>
</protein>
<keyword evidence="1" id="KW-0175">Coiled coil</keyword>
<organism evidence="3 4">
    <name type="scientific">Perkinsus olseni</name>
    <name type="common">Perkinsus atlanticus</name>
    <dbReference type="NCBI Taxonomy" id="32597"/>
    <lineage>
        <taxon>Eukaryota</taxon>
        <taxon>Sar</taxon>
        <taxon>Alveolata</taxon>
        <taxon>Perkinsozoa</taxon>
        <taxon>Perkinsea</taxon>
        <taxon>Perkinsida</taxon>
        <taxon>Perkinsidae</taxon>
        <taxon>Perkinsus</taxon>
    </lineage>
</organism>
<keyword evidence="4" id="KW-1185">Reference proteome</keyword>
<evidence type="ECO:0000313" key="3">
    <source>
        <dbReference type="EMBL" id="KAF4718826.1"/>
    </source>
</evidence>